<dbReference type="Proteomes" id="UP000183685">
    <property type="component" value="Unassembled WGS sequence"/>
</dbReference>
<dbReference type="AlphaFoldDB" id="A0A1G7B084"/>
<feature type="transmembrane region" description="Helical" evidence="6">
    <location>
        <begin position="266"/>
        <end position="286"/>
    </location>
</feature>
<feature type="transmembrane region" description="Helical" evidence="6">
    <location>
        <begin position="174"/>
        <end position="193"/>
    </location>
</feature>
<feature type="transmembrane region" description="Helical" evidence="6">
    <location>
        <begin position="205"/>
        <end position="223"/>
    </location>
</feature>
<dbReference type="Pfam" id="PF00892">
    <property type="entry name" value="EamA"/>
    <property type="match status" value="2"/>
</dbReference>
<feature type="transmembrane region" description="Helical" evidence="6">
    <location>
        <begin position="142"/>
        <end position="162"/>
    </location>
</feature>
<dbReference type="RefSeq" id="WP_068307293.1">
    <property type="nucleotide sequence ID" value="NZ_FNAK01000005.1"/>
</dbReference>
<proteinExistence type="inferred from homology"/>
<evidence type="ECO:0000256" key="1">
    <source>
        <dbReference type="ARBA" id="ARBA00004141"/>
    </source>
</evidence>
<keyword evidence="3 6" id="KW-0812">Transmembrane</keyword>
<evidence type="ECO:0000259" key="7">
    <source>
        <dbReference type="Pfam" id="PF00892"/>
    </source>
</evidence>
<feature type="transmembrane region" description="Helical" evidence="6">
    <location>
        <begin position="90"/>
        <end position="110"/>
    </location>
</feature>
<name>A0A1G7B084_9PROT</name>
<feature type="transmembrane region" description="Helical" evidence="6">
    <location>
        <begin position="64"/>
        <end position="84"/>
    </location>
</feature>
<evidence type="ECO:0000256" key="3">
    <source>
        <dbReference type="ARBA" id="ARBA00022692"/>
    </source>
</evidence>
<feature type="transmembrane region" description="Helical" evidence="6">
    <location>
        <begin position="7"/>
        <end position="28"/>
    </location>
</feature>
<feature type="transmembrane region" description="Helical" evidence="6">
    <location>
        <begin position="235"/>
        <end position="254"/>
    </location>
</feature>
<feature type="transmembrane region" description="Helical" evidence="6">
    <location>
        <begin position="117"/>
        <end position="136"/>
    </location>
</feature>
<feature type="domain" description="EamA" evidence="7">
    <location>
        <begin position="142"/>
        <end position="275"/>
    </location>
</feature>
<reference evidence="8 9" key="1">
    <citation type="submission" date="2016-10" db="EMBL/GenBank/DDBJ databases">
        <authorList>
            <person name="de Groot N.N."/>
        </authorList>
    </citation>
    <scope>NUCLEOTIDE SEQUENCE [LARGE SCALE GENOMIC DNA]</scope>
    <source>
        <strain evidence="8 9">CGMCC 1.9109</strain>
    </source>
</reference>
<feature type="transmembrane region" description="Helical" evidence="6">
    <location>
        <begin position="34"/>
        <end position="52"/>
    </location>
</feature>
<gene>
    <name evidence="8" type="ORF">SAMN04488071_2290</name>
</gene>
<dbReference type="InterPro" id="IPR050638">
    <property type="entry name" value="AA-Vitamin_Transporters"/>
</dbReference>
<protein>
    <submittedName>
        <fullName evidence="8">Probable blue pigment (Indigoidine) exporter</fullName>
    </submittedName>
</protein>
<dbReference type="EMBL" id="FNAK01000005">
    <property type="protein sequence ID" value="SDE20257.1"/>
    <property type="molecule type" value="Genomic_DNA"/>
</dbReference>
<feature type="domain" description="EamA" evidence="7">
    <location>
        <begin position="7"/>
        <end position="133"/>
    </location>
</feature>
<organism evidence="8 9">
    <name type="scientific">Kordiimonas lacus</name>
    <dbReference type="NCBI Taxonomy" id="637679"/>
    <lineage>
        <taxon>Bacteria</taxon>
        <taxon>Pseudomonadati</taxon>
        <taxon>Pseudomonadota</taxon>
        <taxon>Alphaproteobacteria</taxon>
        <taxon>Kordiimonadales</taxon>
        <taxon>Kordiimonadaceae</taxon>
        <taxon>Kordiimonas</taxon>
    </lineage>
</organism>
<dbReference type="PANTHER" id="PTHR32322">
    <property type="entry name" value="INNER MEMBRANE TRANSPORTER"/>
    <property type="match status" value="1"/>
</dbReference>
<dbReference type="InterPro" id="IPR037185">
    <property type="entry name" value="EmrE-like"/>
</dbReference>
<keyword evidence="5 6" id="KW-0472">Membrane</keyword>
<evidence type="ECO:0000256" key="5">
    <source>
        <dbReference type="ARBA" id="ARBA00023136"/>
    </source>
</evidence>
<dbReference type="STRING" id="637679.GCA_001550055_03455"/>
<evidence type="ECO:0000256" key="6">
    <source>
        <dbReference type="SAM" id="Phobius"/>
    </source>
</evidence>
<accession>A0A1G7B084</accession>
<sequence>MSKRADILTTAIAPMIWGSSYIMVTEFLPGEDPFMVSMLRALPAGLLLLALVRRLPQGIWWGRMFLLGALNFTIFWGLLFVAAYRLPGGVAATLGAVQPLMVLFISRYVLGTGILPIAVGAAFIGILGVAMLVLSPGAEWDMIGIAAAAGSAVSMAFGTVLSRRWQPDVSPLTVTAWQLTAGGLLLIPVAFTVGSGTVTLNSDTLFGLGYLSLIGAAATYLLWFRGVSRLLPSEISPLGFLSPVTAVVLGWALLGETLSTQALLGILLTLGSVWLSQNAATFTFFFKKTVSQGA</sequence>
<keyword evidence="9" id="KW-1185">Reference proteome</keyword>
<dbReference type="SUPFAM" id="SSF103481">
    <property type="entry name" value="Multidrug resistance efflux transporter EmrE"/>
    <property type="match status" value="2"/>
</dbReference>
<comment type="similarity">
    <text evidence="2">Belongs to the EamA transporter family.</text>
</comment>
<evidence type="ECO:0000256" key="2">
    <source>
        <dbReference type="ARBA" id="ARBA00007362"/>
    </source>
</evidence>
<evidence type="ECO:0000313" key="8">
    <source>
        <dbReference type="EMBL" id="SDE20257.1"/>
    </source>
</evidence>
<evidence type="ECO:0000256" key="4">
    <source>
        <dbReference type="ARBA" id="ARBA00022989"/>
    </source>
</evidence>
<dbReference type="OrthoDB" id="5430053at2"/>
<dbReference type="PANTHER" id="PTHR32322:SF2">
    <property type="entry name" value="EAMA DOMAIN-CONTAINING PROTEIN"/>
    <property type="match status" value="1"/>
</dbReference>
<evidence type="ECO:0000313" key="9">
    <source>
        <dbReference type="Proteomes" id="UP000183685"/>
    </source>
</evidence>
<comment type="subcellular location">
    <subcellularLocation>
        <location evidence="1">Membrane</location>
        <topology evidence="1">Multi-pass membrane protein</topology>
    </subcellularLocation>
</comment>
<dbReference type="GO" id="GO:0016020">
    <property type="term" value="C:membrane"/>
    <property type="evidence" value="ECO:0007669"/>
    <property type="project" value="UniProtKB-SubCell"/>
</dbReference>
<dbReference type="InterPro" id="IPR000620">
    <property type="entry name" value="EamA_dom"/>
</dbReference>
<keyword evidence="4 6" id="KW-1133">Transmembrane helix</keyword>